<comment type="caution">
    <text evidence="1">The sequence shown here is derived from an EMBL/GenBank/DDBJ whole genome shotgun (WGS) entry which is preliminary data.</text>
</comment>
<protein>
    <submittedName>
        <fullName evidence="1">Uncharacterized protein</fullName>
    </submittedName>
</protein>
<reference evidence="1" key="1">
    <citation type="journal article" date="2015" name="Nature">
        <title>Complex archaea that bridge the gap between prokaryotes and eukaryotes.</title>
        <authorList>
            <person name="Spang A."/>
            <person name="Saw J.H."/>
            <person name="Jorgensen S.L."/>
            <person name="Zaremba-Niedzwiedzka K."/>
            <person name="Martijn J."/>
            <person name="Lind A.E."/>
            <person name="van Eijk R."/>
            <person name="Schleper C."/>
            <person name="Guy L."/>
            <person name="Ettema T.J."/>
        </authorList>
    </citation>
    <scope>NUCLEOTIDE SEQUENCE</scope>
</reference>
<gene>
    <name evidence="1" type="ORF">LCGC14_2613440</name>
</gene>
<organism evidence="1">
    <name type="scientific">marine sediment metagenome</name>
    <dbReference type="NCBI Taxonomy" id="412755"/>
    <lineage>
        <taxon>unclassified sequences</taxon>
        <taxon>metagenomes</taxon>
        <taxon>ecological metagenomes</taxon>
    </lineage>
</organism>
<evidence type="ECO:0000313" key="1">
    <source>
        <dbReference type="EMBL" id="KKL04698.1"/>
    </source>
</evidence>
<dbReference type="EMBL" id="LAZR01044416">
    <property type="protein sequence ID" value="KKL04698.1"/>
    <property type="molecule type" value="Genomic_DNA"/>
</dbReference>
<accession>A0A0F9CXZ5</accession>
<sequence length="247" mass="28264">MAVIKRRQHFTDTPVSGRNRRRIISNWSNWWDTRQNNYVETDQSITQDSVPYDWQGNYDFQRQILNGPCQIFLGDSTDAVNTALWGMRRADNPAQWVNFKLLNVNSVSPTFNLANRAAIWTNIQQNTDMILQALRHGVRHWMRIRGARPLTWRIAVRQPPGYGFAVHNSSWVSFMDDQGIEYFRTKPKYGVSGTLSEPSDLDDIFSVIVEEGNLITVGGKTFRTLIFTPDANAVADILQAGNVAWVD</sequence>
<dbReference type="AlphaFoldDB" id="A0A0F9CXZ5"/>
<name>A0A0F9CXZ5_9ZZZZ</name>
<proteinExistence type="predicted"/>
<feature type="non-terminal residue" evidence="1">
    <location>
        <position position="247"/>
    </location>
</feature>